<reference evidence="12" key="1">
    <citation type="journal article" date="2019" name="Int. J. Syst. Evol. Microbiol.">
        <title>The Global Catalogue of Microorganisms (GCM) 10K type strain sequencing project: providing services to taxonomists for standard genome sequencing and annotation.</title>
        <authorList>
            <consortium name="The Broad Institute Genomics Platform"/>
            <consortium name="The Broad Institute Genome Sequencing Center for Infectious Disease"/>
            <person name="Wu L."/>
            <person name="Ma J."/>
        </authorList>
    </citation>
    <scope>NUCLEOTIDE SEQUENCE [LARGE SCALE GENOMIC DNA]</scope>
    <source>
        <strain evidence="12">JCM 17069</strain>
    </source>
</reference>
<protein>
    <submittedName>
        <fullName evidence="11">Phospho-sugar mutase</fullName>
    </submittedName>
</protein>
<sequence length="575" mass="63663">MHIEQTILDKVNEWLTPTFDNQTQEDIKEMMTTSPRDLEESFFKNLEFGTGGMRGIMGVGTNRINKYTLGKNTQGLSNYMIKSFPGEQLKVAIAYDCRHNSDTLAKVVADVFSANGIHVYLFSDMRPTPELSFALKYLNCHAGIVLTASHNPPEYNGYKVYWQDGGQLVPPQDKEIIEVIEALNYSEIKFEANENLIEYIDVAIDEAFAKSTVENASFNTPAAAKENLKIVYTSLHGTSIKAIPGVLAKAGYTDVNIVAEQEVPNGDFPTVKSPNPEEPEALTMALELADKIGGDIVIGTDPDSDRLGVAVRDTDGKMILLNGNQTMVIMTAFLLEQWKRAGKIDGKQFIGSTIVSTPMMLELASGYNVECKVGLTGFKWIAKFIKDFPELTFIGGGEESFGFMVGDAVRDKDAVGACLLVCEIAAQAKAAGSTLYKELLNLYVDFGFYKEHLISLTKKGISGMQEINQMMIDLRENPMSEINGQRVVCIEDYENSTSKNMFTQELESISIPKSNVLIYYLEDGSKICARPSGTEPKIKFYFSVNAPLDAVENAKEIELELDNKIKNIIAEMQLN</sequence>
<dbReference type="InterPro" id="IPR005841">
    <property type="entry name" value="Alpha-D-phosphohexomutase_SF"/>
</dbReference>
<keyword evidence="5 7" id="KW-0460">Magnesium</keyword>
<evidence type="ECO:0000256" key="6">
    <source>
        <dbReference type="ARBA" id="ARBA00023235"/>
    </source>
</evidence>
<evidence type="ECO:0000256" key="7">
    <source>
        <dbReference type="RuleBase" id="RU004326"/>
    </source>
</evidence>
<evidence type="ECO:0000313" key="11">
    <source>
        <dbReference type="EMBL" id="GAA4062728.1"/>
    </source>
</evidence>
<comment type="similarity">
    <text evidence="2 7">Belongs to the phosphohexose mutase family.</text>
</comment>
<dbReference type="Proteomes" id="UP001500367">
    <property type="component" value="Unassembled WGS sequence"/>
</dbReference>
<evidence type="ECO:0000259" key="8">
    <source>
        <dbReference type="Pfam" id="PF02878"/>
    </source>
</evidence>
<dbReference type="CDD" id="cd05799">
    <property type="entry name" value="PGM2"/>
    <property type="match status" value="1"/>
</dbReference>
<keyword evidence="3" id="KW-0597">Phosphoprotein</keyword>
<proteinExistence type="inferred from homology"/>
<dbReference type="SUPFAM" id="SSF55957">
    <property type="entry name" value="Phosphoglucomutase, C-terminal domain"/>
    <property type="match status" value="1"/>
</dbReference>
<dbReference type="Gene3D" id="3.30.310.50">
    <property type="entry name" value="Alpha-D-phosphohexomutase, C-terminal domain"/>
    <property type="match status" value="1"/>
</dbReference>
<dbReference type="Pfam" id="PF02880">
    <property type="entry name" value="PGM_PMM_III"/>
    <property type="match status" value="1"/>
</dbReference>
<feature type="domain" description="Alpha-D-phosphohexomutase alpha/beta/alpha" evidence="9">
    <location>
        <begin position="211"/>
        <end position="315"/>
    </location>
</feature>
<keyword evidence="12" id="KW-1185">Reference proteome</keyword>
<feature type="domain" description="Alpha-D-phosphohexomutase alpha/beta/alpha" evidence="8">
    <location>
        <begin position="47"/>
        <end position="183"/>
    </location>
</feature>
<dbReference type="PRINTS" id="PR00509">
    <property type="entry name" value="PGMPMM"/>
</dbReference>
<comment type="cofactor">
    <cofactor evidence="1">
        <name>Mg(2+)</name>
        <dbReference type="ChEBI" id="CHEBI:18420"/>
    </cofactor>
</comment>
<keyword evidence="4 7" id="KW-0479">Metal-binding</keyword>
<evidence type="ECO:0000256" key="1">
    <source>
        <dbReference type="ARBA" id="ARBA00001946"/>
    </source>
</evidence>
<dbReference type="Pfam" id="PF02878">
    <property type="entry name" value="PGM_PMM_I"/>
    <property type="match status" value="1"/>
</dbReference>
<comment type="caution">
    <text evidence="11">The sequence shown here is derived from an EMBL/GenBank/DDBJ whole genome shotgun (WGS) entry which is preliminary data.</text>
</comment>
<dbReference type="InterPro" id="IPR005846">
    <property type="entry name" value="A-D-PHexomutase_a/b/a-III"/>
</dbReference>
<dbReference type="EMBL" id="BAABCT010000001">
    <property type="protein sequence ID" value="GAA4062728.1"/>
    <property type="molecule type" value="Genomic_DNA"/>
</dbReference>
<dbReference type="Gene3D" id="3.40.120.10">
    <property type="entry name" value="Alpha-D-Glucose-1,6-Bisphosphate, subunit A, domain 3"/>
    <property type="match status" value="3"/>
</dbReference>
<evidence type="ECO:0000259" key="10">
    <source>
        <dbReference type="Pfam" id="PF02880"/>
    </source>
</evidence>
<keyword evidence="6" id="KW-0413">Isomerase</keyword>
<evidence type="ECO:0000256" key="4">
    <source>
        <dbReference type="ARBA" id="ARBA00022723"/>
    </source>
</evidence>
<accession>A0ABP7V9U9</accession>
<evidence type="ECO:0000313" key="12">
    <source>
        <dbReference type="Proteomes" id="UP001500367"/>
    </source>
</evidence>
<organism evidence="11 12">
    <name type="scientific">Flavobacterium cheonanense</name>
    <dbReference type="NCBI Taxonomy" id="706183"/>
    <lineage>
        <taxon>Bacteria</taxon>
        <taxon>Pseudomonadati</taxon>
        <taxon>Bacteroidota</taxon>
        <taxon>Flavobacteriia</taxon>
        <taxon>Flavobacteriales</taxon>
        <taxon>Flavobacteriaceae</taxon>
        <taxon>Flavobacterium</taxon>
    </lineage>
</organism>
<evidence type="ECO:0000256" key="5">
    <source>
        <dbReference type="ARBA" id="ARBA00022842"/>
    </source>
</evidence>
<evidence type="ECO:0000259" key="9">
    <source>
        <dbReference type="Pfam" id="PF02879"/>
    </source>
</evidence>
<dbReference type="SUPFAM" id="SSF53738">
    <property type="entry name" value="Phosphoglucomutase, first 3 domains"/>
    <property type="match status" value="3"/>
</dbReference>
<gene>
    <name evidence="11" type="ORF">GCM10022389_04150</name>
</gene>
<dbReference type="InterPro" id="IPR016055">
    <property type="entry name" value="A-D-PHexomutase_a/b/a-I/II/III"/>
</dbReference>
<name>A0ABP7V9U9_9FLAO</name>
<evidence type="ECO:0000256" key="3">
    <source>
        <dbReference type="ARBA" id="ARBA00022553"/>
    </source>
</evidence>
<dbReference type="InterPro" id="IPR036900">
    <property type="entry name" value="A-D-PHexomutase_C_sf"/>
</dbReference>
<dbReference type="InterPro" id="IPR016066">
    <property type="entry name" value="A-D-PHexomutase_CS"/>
</dbReference>
<dbReference type="InterPro" id="IPR005845">
    <property type="entry name" value="A-D-PHexomutase_a/b/a-II"/>
</dbReference>
<dbReference type="PANTHER" id="PTHR45745:SF1">
    <property type="entry name" value="PHOSPHOGLUCOMUTASE 2B-RELATED"/>
    <property type="match status" value="1"/>
</dbReference>
<feature type="domain" description="Alpha-D-phosphohexomutase alpha/beta/alpha" evidence="10">
    <location>
        <begin position="322"/>
        <end position="443"/>
    </location>
</feature>
<evidence type="ECO:0000256" key="2">
    <source>
        <dbReference type="ARBA" id="ARBA00010231"/>
    </source>
</evidence>
<dbReference type="RefSeq" id="WP_344815160.1">
    <property type="nucleotide sequence ID" value="NZ_BAABCT010000001.1"/>
</dbReference>
<dbReference type="Pfam" id="PF02879">
    <property type="entry name" value="PGM_PMM_II"/>
    <property type="match status" value="1"/>
</dbReference>
<dbReference type="PANTHER" id="PTHR45745">
    <property type="entry name" value="PHOSPHOMANNOMUTASE 45A"/>
    <property type="match status" value="1"/>
</dbReference>
<dbReference type="InterPro" id="IPR005844">
    <property type="entry name" value="A-D-PHexomutase_a/b/a-I"/>
</dbReference>
<dbReference type="PROSITE" id="PS00710">
    <property type="entry name" value="PGM_PMM"/>
    <property type="match status" value="1"/>
</dbReference>